<keyword evidence="6 15" id="KW-0040">ANK repeat</keyword>
<keyword evidence="17" id="KW-1185">Reference proteome</keyword>
<keyword evidence="11" id="KW-0636">Prenylation</keyword>
<evidence type="ECO:0000256" key="11">
    <source>
        <dbReference type="ARBA" id="ARBA00023289"/>
    </source>
</evidence>
<evidence type="ECO:0000256" key="2">
    <source>
        <dbReference type="ARBA" id="ARBA00022475"/>
    </source>
</evidence>
<evidence type="ECO:0000256" key="5">
    <source>
        <dbReference type="ARBA" id="ARBA00022737"/>
    </source>
</evidence>
<dbReference type="AlphaFoldDB" id="A0A6P6HSL6"/>
<evidence type="ECO:0000256" key="1">
    <source>
        <dbReference type="ARBA" id="ARBA00004193"/>
    </source>
</evidence>
<keyword evidence="4" id="KW-0597">Phosphoprotein</keyword>
<comment type="function">
    <text evidence="12">Inhibits protein phosphatase 1 activity toward phosphorylase, myosin light chain and myosin substrates.</text>
</comment>
<dbReference type="Gene3D" id="1.25.40.20">
    <property type="entry name" value="Ankyrin repeat-containing domain"/>
    <property type="match status" value="2"/>
</dbReference>
<organism evidence="17 18">
    <name type="scientific">Puma concolor</name>
    <name type="common">Mountain lion</name>
    <name type="synonym">Felis concolor</name>
    <dbReference type="NCBI Taxonomy" id="9696"/>
    <lineage>
        <taxon>Eukaryota</taxon>
        <taxon>Metazoa</taxon>
        <taxon>Chordata</taxon>
        <taxon>Craniata</taxon>
        <taxon>Vertebrata</taxon>
        <taxon>Euteleostomi</taxon>
        <taxon>Mammalia</taxon>
        <taxon>Eutheria</taxon>
        <taxon>Laurasiatheria</taxon>
        <taxon>Carnivora</taxon>
        <taxon>Feliformia</taxon>
        <taxon>Felidae</taxon>
        <taxon>Felinae</taxon>
        <taxon>Puma</taxon>
    </lineage>
</organism>
<evidence type="ECO:0000256" key="8">
    <source>
        <dbReference type="ARBA" id="ARBA00023136"/>
    </source>
</evidence>
<evidence type="ECO:0000256" key="13">
    <source>
        <dbReference type="ARBA" id="ARBA00063230"/>
    </source>
</evidence>
<evidence type="ECO:0000313" key="18">
    <source>
        <dbReference type="RefSeq" id="XP_025778411.1"/>
    </source>
</evidence>
<dbReference type="Proteomes" id="UP000515131">
    <property type="component" value="Unplaced"/>
</dbReference>
<keyword evidence="10" id="KW-0449">Lipoprotein</keyword>
<dbReference type="CTD" id="84988"/>
<comment type="subcellular location">
    <subcellularLocation>
        <location evidence="1">Cell membrane</location>
        <topology evidence="1">Lipid-anchor</topology>
    </subcellularLocation>
</comment>
<evidence type="ECO:0000256" key="10">
    <source>
        <dbReference type="ARBA" id="ARBA00023288"/>
    </source>
</evidence>
<evidence type="ECO:0000256" key="9">
    <source>
        <dbReference type="ARBA" id="ARBA00023139"/>
    </source>
</evidence>
<dbReference type="PANTHER" id="PTHR24179:SF30">
    <property type="entry name" value="PROTEIN PHOSPHATASE 1 REGULATORY SUBUNIT 16A"/>
    <property type="match status" value="1"/>
</dbReference>
<dbReference type="FunFam" id="1.25.40.20:FF:000079">
    <property type="entry name" value="Protein phosphatase 1 regulatory subunit 16B"/>
    <property type="match status" value="1"/>
</dbReference>
<evidence type="ECO:0000256" key="16">
    <source>
        <dbReference type="SAM" id="MobiDB-lite"/>
    </source>
</evidence>
<keyword evidence="9" id="KW-0564">Palmitate</keyword>
<feature type="repeat" description="ANK" evidence="15">
    <location>
        <begin position="233"/>
        <end position="265"/>
    </location>
</feature>
<dbReference type="RefSeq" id="XP_025778411.1">
    <property type="nucleotide sequence ID" value="XM_025922626.1"/>
</dbReference>
<evidence type="ECO:0000256" key="6">
    <source>
        <dbReference type="ARBA" id="ARBA00023043"/>
    </source>
</evidence>
<evidence type="ECO:0000256" key="15">
    <source>
        <dbReference type="PROSITE-ProRule" id="PRU00023"/>
    </source>
</evidence>
<dbReference type="PROSITE" id="PS50088">
    <property type="entry name" value="ANK_REPEAT"/>
    <property type="match status" value="4"/>
</dbReference>
<dbReference type="GeneID" id="112859414"/>
<name>A0A6P6HSL6_PUMCO</name>
<dbReference type="GO" id="GO:0017020">
    <property type="term" value="F:myosin phosphatase regulator activity"/>
    <property type="evidence" value="ECO:0007669"/>
    <property type="project" value="TreeGrafter"/>
</dbReference>
<feature type="region of interest" description="Disordered" evidence="16">
    <location>
        <begin position="19"/>
        <end position="64"/>
    </location>
</feature>
<feature type="repeat" description="ANK" evidence="15">
    <location>
        <begin position="138"/>
        <end position="170"/>
    </location>
</feature>
<comment type="subunit">
    <text evidence="13">Binds PP1.</text>
</comment>
<dbReference type="InterPro" id="IPR002110">
    <property type="entry name" value="Ankyrin_rpt"/>
</dbReference>
<sequence length="348" mass="38404">MAEHLELLAEMPMVGRMSTQERLKHAQKRRAQQVKMWAQAEKEAQGKKGRQERPRPWKEAASGRPQKRVLFPPSVALLEAAARNDLEEVRQFLESGVSPDLANEDGLTALHQSCIDDFRDVVRQLLDAGAEVNARDSESWTPLHAAATCGHLHLVELLIARGADLLAVNTDGNMPYDLCEDERTLDCLETAMADRGITQDGIEEARALPELHMLDDIRSLLQAGADIDAPRDHGATLLHIAAASGFSEAATLLLQHRASLSAKDQDGWEPLHAAAYWGQVHLVELLVAHGADLNGRSLMDETPLDVCGDEEVRTKLLELKHKHDALLRAQGRQRSLLRRRTSSAGSRG</sequence>
<dbReference type="FunFam" id="1.25.40.20:FF:000198">
    <property type="entry name" value="Myosin binding subunit, isoform P"/>
    <property type="match status" value="1"/>
</dbReference>
<dbReference type="SUPFAM" id="SSF48403">
    <property type="entry name" value="Ankyrin repeat"/>
    <property type="match status" value="1"/>
</dbReference>
<feature type="repeat" description="ANK" evidence="15">
    <location>
        <begin position="105"/>
        <end position="137"/>
    </location>
</feature>
<dbReference type="GO" id="GO:0005737">
    <property type="term" value="C:cytoplasm"/>
    <property type="evidence" value="ECO:0007669"/>
    <property type="project" value="TreeGrafter"/>
</dbReference>
<keyword evidence="7" id="KW-0175">Coiled coil</keyword>
<evidence type="ECO:0000313" key="17">
    <source>
        <dbReference type="Proteomes" id="UP000515131"/>
    </source>
</evidence>
<evidence type="ECO:0000256" key="7">
    <source>
        <dbReference type="ARBA" id="ARBA00023054"/>
    </source>
</evidence>
<evidence type="ECO:0000256" key="14">
    <source>
        <dbReference type="ARBA" id="ARBA00072668"/>
    </source>
</evidence>
<feature type="repeat" description="ANK" evidence="15">
    <location>
        <begin position="266"/>
        <end position="298"/>
    </location>
</feature>
<reference evidence="18" key="1">
    <citation type="submission" date="2025-08" db="UniProtKB">
        <authorList>
            <consortium name="RefSeq"/>
        </authorList>
    </citation>
    <scope>IDENTIFICATION</scope>
    <source>
        <tissue evidence="18">Blood</tissue>
    </source>
</reference>
<keyword evidence="5" id="KW-0677">Repeat</keyword>
<dbReference type="GO" id="GO:0005886">
    <property type="term" value="C:plasma membrane"/>
    <property type="evidence" value="ECO:0007669"/>
    <property type="project" value="UniProtKB-SubCell"/>
</dbReference>
<keyword evidence="8" id="KW-0472">Membrane</keyword>
<feature type="compositionally biased region" description="Basic and acidic residues" evidence="16">
    <location>
        <begin position="40"/>
        <end position="58"/>
    </location>
</feature>
<dbReference type="PROSITE" id="PS50297">
    <property type="entry name" value="ANK_REP_REGION"/>
    <property type="match status" value="4"/>
</dbReference>
<dbReference type="GO" id="GO:0004857">
    <property type="term" value="F:enzyme inhibitor activity"/>
    <property type="evidence" value="ECO:0007669"/>
    <property type="project" value="TreeGrafter"/>
</dbReference>
<evidence type="ECO:0000256" key="3">
    <source>
        <dbReference type="ARBA" id="ARBA00022481"/>
    </source>
</evidence>
<evidence type="ECO:0000256" key="4">
    <source>
        <dbReference type="ARBA" id="ARBA00022553"/>
    </source>
</evidence>
<dbReference type="SMART" id="SM00248">
    <property type="entry name" value="ANK"/>
    <property type="match status" value="4"/>
</dbReference>
<dbReference type="InterPro" id="IPR036770">
    <property type="entry name" value="Ankyrin_rpt-contain_sf"/>
</dbReference>
<dbReference type="InterPro" id="IPR051226">
    <property type="entry name" value="PP1_Regulatory_Subunit"/>
</dbReference>
<proteinExistence type="predicted"/>
<dbReference type="PANTHER" id="PTHR24179">
    <property type="entry name" value="PROTEIN PHOSPHATASE 1 REGULATORY SUBUNIT 12"/>
    <property type="match status" value="1"/>
</dbReference>
<evidence type="ECO:0000256" key="12">
    <source>
        <dbReference type="ARBA" id="ARBA00055219"/>
    </source>
</evidence>
<dbReference type="Pfam" id="PF12796">
    <property type="entry name" value="Ank_2"/>
    <property type="match status" value="2"/>
</dbReference>
<keyword evidence="3" id="KW-0488">Methylation</keyword>
<dbReference type="KEGG" id="pcoo:112859414"/>
<accession>A0A6P6HSL6</accession>
<keyword evidence="2" id="KW-1003">Cell membrane</keyword>
<dbReference type="PRINTS" id="PR01415">
    <property type="entry name" value="ANKYRIN"/>
</dbReference>
<protein>
    <recommendedName>
        <fullName evidence="14">Protein phosphatase 1 regulatory subunit 16A</fullName>
    </recommendedName>
</protein>
<gene>
    <name evidence="18" type="primary">PPP1R16A</name>
</gene>